<proteinExistence type="predicted"/>
<dbReference type="EMBL" id="BAAAZE010000008">
    <property type="protein sequence ID" value="GAA4020974.1"/>
    <property type="molecule type" value="Genomic_DNA"/>
</dbReference>
<evidence type="ECO:0000313" key="1">
    <source>
        <dbReference type="EMBL" id="GAA4020974.1"/>
    </source>
</evidence>
<organism evidence="1 2">
    <name type="scientific">Actimicrobium antarcticum</name>
    <dbReference type="NCBI Taxonomy" id="1051899"/>
    <lineage>
        <taxon>Bacteria</taxon>
        <taxon>Pseudomonadati</taxon>
        <taxon>Pseudomonadota</taxon>
        <taxon>Betaproteobacteria</taxon>
        <taxon>Burkholderiales</taxon>
        <taxon>Oxalobacteraceae</taxon>
        <taxon>Actimicrobium</taxon>
    </lineage>
</organism>
<reference evidence="2" key="1">
    <citation type="journal article" date="2019" name="Int. J. Syst. Evol. Microbiol.">
        <title>The Global Catalogue of Microorganisms (GCM) 10K type strain sequencing project: providing services to taxonomists for standard genome sequencing and annotation.</title>
        <authorList>
            <consortium name="The Broad Institute Genomics Platform"/>
            <consortium name="The Broad Institute Genome Sequencing Center for Infectious Disease"/>
            <person name="Wu L."/>
            <person name="Ma J."/>
        </authorList>
    </citation>
    <scope>NUCLEOTIDE SEQUENCE [LARGE SCALE GENOMIC DNA]</scope>
    <source>
        <strain evidence="2">JCM 16673</strain>
    </source>
</reference>
<accession>A0ABP7T4I6</accession>
<comment type="caution">
    <text evidence="1">The sequence shown here is derived from an EMBL/GenBank/DDBJ whole genome shotgun (WGS) entry which is preliminary data.</text>
</comment>
<keyword evidence="2" id="KW-1185">Reference proteome</keyword>
<evidence type="ECO:0000313" key="2">
    <source>
        <dbReference type="Proteomes" id="UP001501353"/>
    </source>
</evidence>
<dbReference type="Proteomes" id="UP001501353">
    <property type="component" value="Unassembled WGS sequence"/>
</dbReference>
<sequence>MISVLNRLDNFLPYAMNQLSKYFVERVARMNNTTKSSGLFMYFISASPLPSHECASIGWITYKENEIPAR</sequence>
<protein>
    <submittedName>
        <fullName evidence="1">Uncharacterized protein</fullName>
    </submittedName>
</protein>
<gene>
    <name evidence="1" type="ORF">GCM10022212_17250</name>
</gene>
<name>A0ABP7T4I6_9BURK</name>